<name>A0A1T0B6Q5_9PAST</name>
<dbReference type="InterPro" id="IPR005814">
    <property type="entry name" value="Aminotrans_3"/>
</dbReference>
<comment type="cofactor">
    <cofactor evidence="5">
        <name>pyridoxal 5'-phosphate</name>
        <dbReference type="ChEBI" id="CHEBI:597326"/>
    </cofactor>
    <text evidence="5">Binds 1 pyridoxal phosphate per subunit.</text>
</comment>
<dbReference type="InterPro" id="IPR015424">
    <property type="entry name" value="PyrdxlP-dep_Trfase"/>
</dbReference>
<feature type="binding site" evidence="5">
    <location>
        <position position="138"/>
    </location>
    <ligand>
        <name>pyridoxal 5'-phosphate</name>
        <dbReference type="ChEBI" id="CHEBI:597326"/>
    </ligand>
</feature>
<dbReference type="InterPro" id="IPR049704">
    <property type="entry name" value="Aminotrans_3_PPA_site"/>
</dbReference>
<dbReference type="NCBIfam" id="NF002325">
    <property type="entry name" value="PRK01278.1"/>
    <property type="match status" value="1"/>
</dbReference>
<gene>
    <name evidence="5" type="primary">argD</name>
    <name evidence="6" type="ORF">B0188_03365</name>
</gene>
<dbReference type="AlphaFoldDB" id="A0A1T0B6Q5"/>
<dbReference type="InterPro" id="IPR015421">
    <property type="entry name" value="PyrdxlP-dep_Trfase_major"/>
</dbReference>
<dbReference type="EC" id="2.6.1.11" evidence="5"/>
<comment type="caution">
    <text evidence="6">The sequence shown here is derived from an EMBL/GenBank/DDBJ whole genome shotgun (WGS) entry which is preliminary data.</text>
</comment>
<dbReference type="NCBIfam" id="TIGR00707">
    <property type="entry name" value="argD"/>
    <property type="match status" value="1"/>
</dbReference>
<protein>
    <recommendedName>
        <fullName evidence="5">Acetylornithine aminotransferase</fullName>
        <shortName evidence="5">ACOAT</shortName>
        <ecNumber evidence="5">2.6.1.11</ecNumber>
    </recommendedName>
</protein>
<dbReference type="CDD" id="cd00610">
    <property type="entry name" value="OAT_like"/>
    <property type="match status" value="1"/>
</dbReference>
<evidence type="ECO:0000256" key="3">
    <source>
        <dbReference type="ARBA" id="ARBA00022679"/>
    </source>
</evidence>
<keyword evidence="3 5" id="KW-0808">Transferase</keyword>
<evidence type="ECO:0000256" key="2">
    <source>
        <dbReference type="ARBA" id="ARBA00022605"/>
    </source>
</evidence>
<sequence length="398" mass="42818">MTNADIQQQDHQFLAQTYARFPLALAKGKGCEVWDFDGNRYLDFTSGIGTNSLGFADDQWLNAVVSQASSLQHTSNLFYTEPATTLAKRLSEASGLQRAFFCNSGAEANEGAIKAARKYSHDRYGENRFTILTLENSFHGRTISTLAATGQAAFHQHFFPFTQGFEHLPANDINALTARVANNDVCAIMLEIVQGEGGILTLNPDYLAAITQLCQEKDILLIIDEVQTGIGRTGKLLAYQHFGLQPDIVTLAKGLGGGLPIGAILFGEKCADVLSKGDHGSTFGANPVCCAAANAVLTKLDPHFLADVARKGEKLQQALAKLPGVKSVSGMGLMIGVEFEQGINVADVVQKSIKQGVLFLTAKHKLRLLPPLVITSAQLVTGIAVLENVLKEFSQNRA</sequence>
<keyword evidence="5" id="KW-0055">Arginine biosynthesis</keyword>
<keyword evidence="7" id="KW-1185">Reference proteome</keyword>
<feature type="binding site" evidence="5">
    <location>
        <position position="281"/>
    </location>
    <ligand>
        <name>N(2)-acetyl-L-ornithine</name>
        <dbReference type="ChEBI" id="CHEBI:57805"/>
    </ligand>
</feature>
<feature type="binding site" evidence="5">
    <location>
        <begin position="224"/>
        <end position="227"/>
    </location>
    <ligand>
        <name>pyridoxal 5'-phosphate</name>
        <dbReference type="ChEBI" id="CHEBI:597326"/>
    </ligand>
</feature>
<dbReference type="PIRSF" id="PIRSF000521">
    <property type="entry name" value="Transaminase_4ab_Lys_Orn"/>
    <property type="match status" value="1"/>
</dbReference>
<evidence type="ECO:0000313" key="7">
    <source>
        <dbReference type="Proteomes" id="UP000190023"/>
    </source>
</evidence>
<reference evidence="6 7" key="1">
    <citation type="submission" date="2017-02" db="EMBL/GenBank/DDBJ databases">
        <title>Draft genome sequence of Haemophilus felis CCUG 31170 type strain.</title>
        <authorList>
            <person name="Engstrom-Jakobsson H."/>
            <person name="Salva-Serra F."/>
            <person name="Thorell K."/>
            <person name="Gonzales-Siles L."/>
            <person name="Karlsson R."/>
            <person name="Boulund F."/>
            <person name="Engstrand L."/>
            <person name="Kristiansson E."/>
            <person name="Moore E."/>
        </authorList>
    </citation>
    <scope>NUCLEOTIDE SEQUENCE [LARGE SCALE GENOMIC DNA]</scope>
    <source>
        <strain evidence="6 7">CCUG 31170</strain>
    </source>
</reference>
<evidence type="ECO:0000256" key="1">
    <source>
        <dbReference type="ARBA" id="ARBA00022576"/>
    </source>
</evidence>
<dbReference type="PROSITE" id="PS00600">
    <property type="entry name" value="AA_TRANSFER_CLASS_3"/>
    <property type="match status" value="1"/>
</dbReference>
<dbReference type="InterPro" id="IPR004636">
    <property type="entry name" value="AcOrn/SuccOrn_fam"/>
</dbReference>
<keyword evidence="1 5" id="KW-0032">Aminotransferase</keyword>
<feature type="binding site" evidence="5">
    <location>
        <position position="282"/>
    </location>
    <ligand>
        <name>pyridoxal 5'-phosphate</name>
        <dbReference type="ChEBI" id="CHEBI:597326"/>
    </ligand>
</feature>
<evidence type="ECO:0000256" key="5">
    <source>
        <dbReference type="HAMAP-Rule" id="MF_01107"/>
    </source>
</evidence>
<keyword evidence="4 5" id="KW-0663">Pyridoxal phosphate</keyword>
<evidence type="ECO:0000256" key="4">
    <source>
        <dbReference type="ARBA" id="ARBA00022898"/>
    </source>
</evidence>
<comment type="pathway">
    <text evidence="5">Amino-acid biosynthesis; L-arginine biosynthesis; N(2)-acetyl-L-ornithine from L-glutamate: step 4/4.</text>
</comment>
<dbReference type="STRING" id="123822.B0188_03365"/>
<evidence type="ECO:0000313" key="6">
    <source>
        <dbReference type="EMBL" id="OOS05828.1"/>
    </source>
</evidence>
<dbReference type="EMBL" id="MUYB01000012">
    <property type="protein sequence ID" value="OOS05828.1"/>
    <property type="molecule type" value="Genomic_DNA"/>
</dbReference>
<dbReference type="InterPro" id="IPR015422">
    <property type="entry name" value="PyrdxlP-dep_Trfase_small"/>
</dbReference>
<comment type="subunit">
    <text evidence="5">Homodimer.</text>
</comment>
<dbReference type="Pfam" id="PF00202">
    <property type="entry name" value="Aminotran_3"/>
    <property type="match status" value="1"/>
</dbReference>
<dbReference type="Proteomes" id="UP000190023">
    <property type="component" value="Unassembled WGS sequence"/>
</dbReference>
<dbReference type="PANTHER" id="PTHR11986:SF79">
    <property type="entry name" value="ACETYLORNITHINE AMINOTRANSFERASE, MITOCHONDRIAL"/>
    <property type="match status" value="1"/>
</dbReference>
<dbReference type="GO" id="GO:0003992">
    <property type="term" value="F:N2-acetyl-L-ornithine:2-oxoglutarate 5-aminotransferase activity"/>
    <property type="evidence" value="ECO:0007669"/>
    <property type="project" value="UniProtKB-UniRule"/>
</dbReference>
<dbReference type="PANTHER" id="PTHR11986">
    <property type="entry name" value="AMINOTRANSFERASE CLASS III"/>
    <property type="match status" value="1"/>
</dbReference>
<feature type="binding site" evidence="5">
    <location>
        <position position="141"/>
    </location>
    <ligand>
        <name>N(2)-acetyl-L-ornithine</name>
        <dbReference type="ChEBI" id="CHEBI:57805"/>
    </ligand>
</feature>
<dbReference type="InterPro" id="IPR050103">
    <property type="entry name" value="Class-III_PLP-dep_AT"/>
</dbReference>
<dbReference type="Gene3D" id="3.90.1150.10">
    <property type="entry name" value="Aspartate Aminotransferase, domain 1"/>
    <property type="match status" value="1"/>
</dbReference>
<feature type="binding site" evidence="5">
    <location>
        <begin position="105"/>
        <end position="106"/>
    </location>
    <ligand>
        <name>pyridoxal 5'-phosphate</name>
        <dbReference type="ChEBI" id="CHEBI:597326"/>
    </ligand>
</feature>
<comment type="similarity">
    <text evidence="5">Belongs to the class-III pyridoxal-phosphate-dependent aminotransferase family. ArgD subfamily.</text>
</comment>
<dbReference type="FunFam" id="3.40.640.10:FF:000004">
    <property type="entry name" value="Acetylornithine aminotransferase"/>
    <property type="match status" value="1"/>
</dbReference>
<accession>A0A1T0B6Q5</accession>
<organism evidence="6 7">
    <name type="scientific">[Haemophilus] felis</name>
    <dbReference type="NCBI Taxonomy" id="123822"/>
    <lineage>
        <taxon>Bacteria</taxon>
        <taxon>Pseudomonadati</taxon>
        <taxon>Pseudomonadota</taxon>
        <taxon>Gammaproteobacteria</taxon>
        <taxon>Pasteurellales</taxon>
        <taxon>Pasteurellaceae</taxon>
    </lineage>
</organism>
<dbReference type="Gene3D" id="3.40.640.10">
    <property type="entry name" value="Type I PLP-dependent aspartate aminotransferase-like (Major domain)"/>
    <property type="match status" value="1"/>
</dbReference>
<comment type="miscellaneous">
    <text evidence="5">May also have succinyldiaminopimelate aminotransferase activity, thus carrying out the corresponding step in lysine biosynthesis.</text>
</comment>
<comment type="catalytic activity">
    <reaction evidence="5">
        <text>N(2)-acetyl-L-ornithine + 2-oxoglutarate = N-acetyl-L-glutamate 5-semialdehyde + L-glutamate</text>
        <dbReference type="Rhea" id="RHEA:18049"/>
        <dbReference type="ChEBI" id="CHEBI:16810"/>
        <dbReference type="ChEBI" id="CHEBI:29123"/>
        <dbReference type="ChEBI" id="CHEBI:29985"/>
        <dbReference type="ChEBI" id="CHEBI:57805"/>
        <dbReference type="EC" id="2.6.1.11"/>
    </reaction>
</comment>
<dbReference type="OrthoDB" id="9801052at2"/>
<dbReference type="GO" id="GO:0006526">
    <property type="term" value="P:L-arginine biosynthetic process"/>
    <property type="evidence" value="ECO:0007669"/>
    <property type="project" value="UniProtKB-UniRule"/>
</dbReference>
<comment type="subcellular location">
    <subcellularLocation>
        <location evidence="5">Cytoplasm</location>
    </subcellularLocation>
</comment>
<keyword evidence="5" id="KW-0963">Cytoplasm</keyword>
<proteinExistence type="inferred from homology"/>
<feature type="modified residue" description="N6-(pyridoxal phosphate)lysine" evidence="5">
    <location>
        <position position="253"/>
    </location>
</feature>
<dbReference type="SUPFAM" id="SSF53383">
    <property type="entry name" value="PLP-dependent transferases"/>
    <property type="match status" value="1"/>
</dbReference>
<dbReference type="GO" id="GO:0042802">
    <property type="term" value="F:identical protein binding"/>
    <property type="evidence" value="ECO:0007669"/>
    <property type="project" value="TreeGrafter"/>
</dbReference>
<dbReference type="UniPathway" id="UPA00068">
    <property type="reaction ID" value="UER00109"/>
</dbReference>
<keyword evidence="2 5" id="KW-0028">Amino-acid biosynthesis</keyword>
<dbReference type="GO" id="GO:0005737">
    <property type="term" value="C:cytoplasm"/>
    <property type="evidence" value="ECO:0007669"/>
    <property type="project" value="UniProtKB-SubCell"/>
</dbReference>
<dbReference type="HAMAP" id="MF_01107">
    <property type="entry name" value="ArgD_aminotrans_3"/>
    <property type="match status" value="1"/>
</dbReference>
<dbReference type="GO" id="GO:0030170">
    <property type="term" value="F:pyridoxal phosphate binding"/>
    <property type="evidence" value="ECO:0007669"/>
    <property type="project" value="InterPro"/>
</dbReference>